<dbReference type="InterPro" id="IPR041577">
    <property type="entry name" value="RT_RNaseH_2"/>
</dbReference>
<protein>
    <recommendedName>
        <fullName evidence="1">RNA-directed DNA polymerase</fullName>
        <ecNumber evidence="1">2.7.7.49</ecNumber>
    </recommendedName>
</protein>
<dbReference type="AlphaFoldDB" id="A0AAQ4FEN0"/>
<feature type="domain" description="CCHC-type" evidence="10">
    <location>
        <begin position="645"/>
        <end position="658"/>
    </location>
</feature>
<dbReference type="InterPro" id="IPR036397">
    <property type="entry name" value="RNaseH_sf"/>
</dbReference>
<feature type="non-terminal residue" evidence="11">
    <location>
        <position position="1"/>
    </location>
</feature>
<dbReference type="GO" id="GO:0003964">
    <property type="term" value="F:RNA-directed DNA polymerase activity"/>
    <property type="evidence" value="ECO:0007669"/>
    <property type="project" value="UniProtKB-KW"/>
</dbReference>
<feature type="region of interest" description="Disordered" evidence="9">
    <location>
        <begin position="851"/>
        <end position="893"/>
    </location>
</feature>
<evidence type="ECO:0000256" key="1">
    <source>
        <dbReference type="ARBA" id="ARBA00012493"/>
    </source>
</evidence>
<evidence type="ECO:0000256" key="6">
    <source>
        <dbReference type="ARBA" id="ARBA00022908"/>
    </source>
</evidence>
<name>A0AAQ4FEN0_AMBAM</name>
<keyword evidence="8" id="KW-0479">Metal-binding</keyword>
<dbReference type="InterPro" id="IPR050951">
    <property type="entry name" value="Retrovirus_Pol_polyprotein"/>
</dbReference>
<evidence type="ECO:0000256" key="3">
    <source>
        <dbReference type="ARBA" id="ARBA00022695"/>
    </source>
</evidence>
<dbReference type="EC" id="2.7.7.49" evidence="1"/>
<dbReference type="InterPro" id="IPR043502">
    <property type="entry name" value="DNA/RNA_pol_sf"/>
</dbReference>
<dbReference type="SUPFAM" id="SSF50630">
    <property type="entry name" value="Acid proteases"/>
    <property type="match status" value="1"/>
</dbReference>
<evidence type="ECO:0000313" key="11">
    <source>
        <dbReference type="EMBL" id="KAK8785273.1"/>
    </source>
</evidence>
<dbReference type="Gene3D" id="3.30.420.10">
    <property type="entry name" value="Ribonuclease H-like superfamily/Ribonuclease H"/>
    <property type="match status" value="1"/>
</dbReference>
<dbReference type="Proteomes" id="UP001321473">
    <property type="component" value="Unassembled WGS sequence"/>
</dbReference>
<keyword evidence="3" id="KW-0548">Nucleotidyltransferase</keyword>
<proteinExistence type="predicted"/>
<evidence type="ECO:0000313" key="12">
    <source>
        <dbReference type="Proteomes" id="UP001321473"/>
    </source>
</evidence>
<dbReference type="SUPFAM" id="SSF56672">
    <property type="entry name" value="DNA/RNA polymerases"/>
    <property type="match status" value="1"/>
</dbReference>
<feature type="region of interest" description="Disordered" evidence="9">
    <location>
        <begin position="608"/>
        <end position="629"/>
    </location>
</feature>
<dbReference type="GO" id="GO:0006508">
    <property type="term" value="P:proteolysis"/>
    <property type="evidence" value="ECO:0007669"/>
    <property type="project" value="InterPro"/>
</dbReference>
<evidence type="ECO:0000256" key="8">
    <source>
        <dbReference type="PROSITE-ProRule" id="PRU00047"/>
    </source>
</evidence>
<feature type="compositionally biased region" description="Basic and acidic residues" evidence="9">
    <location>
        <begin position="861"/>
        <end position="883"/>
    </location>
</feature>
<keyword evidence="2" id="KW-0808">Transferase</keyword>
<keyword evidence="8" id="KW-0863">Zinc-finger</keyword>
<dbReference type="InterPro" id="IPR043128">
    <property type="entry name" value="Rev_trsase/Diguanyl_cyclase"/>
</dbReference>
<dbReference type="Gene3D" id="3.30.70.270">
    <property type="match status" value="2"/>
</dbReference>
<dbReference type="PANTHER" id="PTHR37984:SF12">
    <property type="entry name" value="RIBONUCLEASE H"/>
    <property type="match status" value="1"/>
</dbReference>
<dbReference type="InterPro" id="IPR021109">
    <property type="entry name" value="Peptidase_aspartic_dom_sf"/>
</dbReference>
<evidence type="ECO:0000256" key="4">
    <source>
        <dbReference type="ARBA" id="ARBA00022842"/>
    </source>
</evidence>
<keyword evidence="6" id="KW-0229">DNA integration</keyword>
<keyword evidence="7" id="KW-0695">RNA-directed DNA polymerase</keyword>
<dbReference type="GO" id="GO:0015074">
    <property type="term" value="P:DNA integration"/>
    <property type="evidence" value="ECO:0007669"/>
    <property type="project" value="UniProtKB-KW"/>
</dbReference>
<dbReference type="PROSITE" id="PS00141">
    <property type="entry name" value="ASP_PROTEASE"/>
    <property type="match status" value="1"/>
</dbReference>
<dbReference type="Pfam" id="PF17919">
    <property type="entry name" value="RT_RNaseH_2"/>
    <property type="match status" value="1"/>
</dbReference>
<dbReference type="GO" id="GO:0003723">
    <property type="term" value="F:RNA binding"/>
    <property type="evidence" value="ECO:0007669"/>
    <property type="project" value="UniProtKB-KW"/>
</dbReference>
<organism evidence="11 12">
    <name type="scientific">Amblyomma americanum</name>
    <name type="common">Lone star tick</name>
    <dbReference type="NCBI Taxonomy" id="6943"/>
    <lineage>
        <taxon>Eukaryota</taxon>
        <taxon>Metazoa</taxon>
        <taxon>Ecdysozoa</taxon>
        <taxon>Arthropoda</taxon>
        <taxon>Chelicerata</taxon>
        <taxon>Arachnida</taxon>
        <taxon>Acari</taxon>
        <taxon>Parasitiformes</taxon>
        <taxon>Ixodida</taxon>
        <taxon>Ixodoidea</taxon>
        <taxon>Ixodidae</taxon>
        <taxon>Amblyomminae</taxon>
        <taxon>Amblyomma</taxon>
    </lineage>
</organism>
<dbReference type="InterPro" id="IPR001878">
    <property type="entry name" value="Znf_CCHC"/>
</dbReference>
<evidence type="ECO:0000256" key="2">
    <source>
        <dbReference type="ARBA" id="ARBA00022679"/>
    </source>
</evidence>
<gene>
    <name evidence="11" type="ORF">V5799_008361</name>
</gene>
<dbReference type="EMBL" id="JARKHS020003709">
    <property type="protein sequence ID" value="KAK8785273.1"/>
    <property type="molecule type" value="Genomic_DNA"/>
</dbReference>
<dbReference type="InterPro" id="IPR001969">
    <property type="entry name" value="Aspartic_peptidase_AS"/>
</dbReference>
<evidence type="ECO:0000256" key="5">
    <source>
        <dbReference type="ARBA" id="ARBA00022884"/>
    </source>
</evidence>
<comment type="caution">
    <text evidence="11">The sequence shown here is derived from an EMBL/GenBank/DDBJ whole genome shotgun (WGS) entry which is preliminary data.</text>
</comment>
<keyword evidence="5" id="KW-0694">RNA-binding</keyword>
<feature type="region of interest" description="Disordered" evidence="9">
    <location>
        <begin position="364"/>
        <end position="388"/>
    </location>
</feature>
<keyword evidence="4" id="KW-0460">Magnesium</keyword>
<evidence type="ECO:0000259" key="10">
    <source>
        <dbReference type="PROSITE" id="PS50158"/>
    </source>
</evidence>
<evidence type="ECO:0000256" key="7">
    <source>
        <dbReference type="ARBA" id="ARBA00022918"/>
    </source>
</evidence>
<accession>A0AAQ4FEN0</accession>
<dbReference type="PANTHER" id="PTHR37984">
    <property type="entry name" value="PROTEIN CBG26694"/>
    <property type="match status" value="1"/>
</dbReference>
<sequence>TADLTVTTHRGLFRVTRLQFGVGVEVVIFLRYMEELLHGIDGGLVDDILIGGKNEAQHHARLQEVLKIIREDGVRLKFDNCQFCAEGMCSLGSRANSAGVQPTEDKVRVIHEAPEPTCKKELQAFLGALNFYKFLKGAAHVMEPLCRLLDKGREWRWTEAEADAFRQAKGLLQSSHVLVHYDVNKPLVLACDASPYGLGAVWSHNDQAERMVPEIKEVFKRMVGGNIGTRLARFLMIQHILPHATTGKSPAELLMGRKISNVLERRHPDLQSGVQQKQEHVMQRRNQAVRLFEVGDRVFVRNYPYGPKWLPGIVDAVTGPVSYLVVTKDGRRCRRHVDQLRSRSAGHALDSFTSGMCEEEEPLVASPAGYSGPGIPPSPQDPGRRDQGKIRDEAATLSAESGSCGEDREWRRGWDSCTMTARPPEFDDTTGSWSSYRVRLEAFFEGHGITDPGKKRALLVSALSDNVVRVLQGQCQSESVNSLSYEVVIQHLDNHFDPKANEIAASYAFFMRNQAEGEKVRDYITDLRRLAKDCSFEKFLDRMLRDRIVCGIRDEQARRHMLSQQKLSLAEVEAFSQAAEAAETNVRAMQERSFNDNGAANFVQKHRRNPQKSGRGHGSMTESTQCGRCGSNHGSEVCRHKKATCHKCGMKGHLARMCSSGRTNRSGTFAVKELDGSDGSSEDILYALEAHNNSRNLSARPFERDFIWEGRNLRMLVDTGSTISVIPRRVFDNNREWWPPLEKTSLRLTCFLGPLPVLGRVAMKVECSNTQVDSSLVVVDCNGPLLCGQNTIQAFRKAGLALLEECASQNIHVVHGDATTAKLLTEFPEVFEQSLGCSSLFRLRPVKAMRQSAHRGGAGSKKPDIERRQCPQRKQEKRTERRQQRVPKNATAQSFLWLKGGAFLQRP</sequence>
<dbReference type="GO" id="GO:0008270">
    <property type="term" value="F:zinc ion binding"/>
    <property type="evidence" value="ECO:0007669"/>
    <property type="project" value="UniProtKB-KW"/>
</dbReference>
<keyword evidence="8" id="KW-0862">Zinc</keyword>
<dbReference type="FunFam" id="3.30.70.270:FF:000020">
    <property type="entry name" value="Transposon Tf2-6 polyprotein-like Protein"/>
    <property type="match status" value="1"/>
</dbReference>
<evidence type="ECO:0000256" key="9">
    <source>
        <dbReference type="SAM" id="MobiDB-lite"/>
    </source>
</evidence>
<reference evidence="11 12" key="1">
    <citation type="journal article" date="2023" name="Arcadia Sci">
        <title>De novo assembly of a long-read Amblyomma americanum tick genome.</title>
        <authorList>
            <person name="Chou S."/>
            <person name="Poskanzer K.E."/>
            <person name="Rollins M."/>
            <person name="Thuy-Boun P.S."/>
        </authorList>
    </citation>
    <scope>NUCLEOTIDE SEQUENCE [LARGE SCALE GENOMIC DNA]</scope>
    <source>
        <strain evidence="11">F_SG_1</strain>
        <tissue evidence="11">Salivary glands</tissue>
    </source>
</reference>
<dbReference type="GO" id="GO:0004190">
    <property type="term" value="F:aspartic-type endopeptidase activity"/>
    <property type="evidence" value="ECO:0007669"/>
    <property type="project" value="InterPro"/>
</dbReference>
<dbReference type="PROSITE" id="PS50158">
    <property type="entry name" value="ZF_CCHC"/>
    <property type="match status" value="1"/>
</dbReference>
<keyword evidence="12" id="KW-1185">Reference proteome</keyword>